<dbReference type="GO" id="GO:0008270">
    <property type="term" value="F:zinc ion binding"/>
    <property type="evidence" value="ECO:0007669"/>
    <property type="project" value="UniProtKB-KW"/>
</dbReference>
<dbReference type="GO" id="GO:0006281">
    <property type="term" value="P:DNA repair"/>
    <property type="evidence" value="ECO:0007669"/>
    <property type="project" value="UniProtKB-KW"/>
</dbReference>
<dbReference type="Gene3D" id="3.30.70.270">
    <property type="match status" value="1"/>
</dbReference>
<keyword evidence="3" id="KW-0479">Metal-binding</keyword>
<dbReference type="PIRSF" id="PIRSF036603">
    <property type="entry name" value="DPol_eta"/>
    <property type="match status" value="1"/>
</dbReference>
<dbReference type="PROSITE" id="PS51907">
    <property type="entry name" value="ZF_UBZ3"/>
    <property type="match status" value="1"/>
</dbReference>
<keyword evidence="6" id="KW-0862">Zinc</keyword>
<evidence type="ECO:0000256" key="1">
    <source>
        <dbReference type="ARBA" id="ARBA00004123"/>
    </source>
</evidence>
<feature type="region of interest" description="Disordered" evidence="10">
    <location>
        <begin position="607"/>
        <end position="650"/>
    </location>
</feature>
<dbReference type="Gene3D" id="1.10.150.20">
    <property type="entry name" value="5' to 3' exonuclease, C-terminal subdomain"/>
    <property type="match status" value="1"/>
</dbReference>
<dbReference type="FunFam" id="3.40.1170.60:FF:000008">
    <property type="entry name" value="DNA polymerase eta subunit"/>
    <property type="match status" value="1"/>
</dbReference>
<dbReference type="PANTHER" id="PTHR45873:SF1">
    <property type="entry name" value="DNA POLYMERASE ETA"/>
    <property type="match status" value="1"/>
</dbReference>
<dbReference type="GO" id="GO:0009314">
    <property type="term" value="P:response to radiation"/>
    <property type="evidence" value="ECO:0007669"/>
    <property type="project" value="TreeGrafter"/>
</dbReference>
<evidence type="ECO:0000256" key="6">
    <source>
        <dbReference type="ARBA" id="ARBA00022833"/>
    </source>
</evidence>
<dbReference type="EMBL" id="AMGV01000002">
    <property type="protein sequence ID" value="KEF61895.1"/>
    <property type="molecule type" value="Genomic_DNA"/>
</dbReference>
<evidence type="ECO:0000256" key="2">
    <source>
        <dbReference type="ARBA" id="ARBA00022679"/>
    </source>
</evidence>
<dbReference type="GO" id="GO:0070987">
    <property type="term" value="P:error-free translesion synthesis"/>
    <property type="evidence" value="ECO:0007669"/>
    <property type="project" value="UniProtKB-ARBA"/>
</dbReference>
<protein>
    <recommendedName>
        <fullName evidence="9">DNA polymerase eta</fullName>
    </recommendedName>
</protein>
<dbReference type="Pfam" id="PF21704">
    <property type="entry name" value="POLH-Rev1_HhH"/>
    <property type="match status" value="1"/>
</dbReference>
<gene>
    <name evidence="13" type="ORF">A1O9_03467</name>
</gene>
<dbReference type="Pfam" id="PF00817">
    <property type="entry name" value="IMS"/>
    <property type="match status" value="1"/>
</dbReference>
<dbReference type="InterPro" id="IPR043502">
    <property type="entry name" value="DNA/RNA_pol_sf"/>
</dbReference>
<dbReference type="InterPro" id="IPR017961">
    <property type="entry name" value="DNA_pol_Y-fam_little_finger"/>
</dbReference>
<dbReference type="Pfam" id="PF18439">
    <property type="entry name" value="zf_UBZ"/>
    <property type="match status" value="1"/>
</dbReference>
<reference evidence="13 14" key="1">
    <citation type="submission" date="2013-03" db="EMBL/GenBank/DDBJ databases">
        <title>The Genome Sequence of Exophiala aquamarina CBS 119918.</title>
        <authorList>
            <consortium name="The Broad Institute Genomics Platform"/>
            <person name="Cuomo C."/>
            <person name="de Hoog S."/>
            <person name="Gorbushina A."/>
            <person name="Walker B."/>
            <person name="Young S.K."/>
            <person name="Zeng Q."/>
            <person name="Gargeya S."/>
            <person name="Fitzgerald M."/>
            <person name="Haas B."/>
            <person name="Abouelleil A."/>
            <person name="Allen A.W."/>
            <person name="Alvarado L."/>
            <person name="Arachchi H.M."/>
            <person name="Berlin A.M."/>
            <person name="Chapman S.B."/>
            <person name="Gainer-Dewar J."/>
            <person name="Goldberg J."/>
            <person name="Griggs A."/>
            <person name="Gujja S."/>
            <person name="Hansen M."/>
            <person name="Howarth C."/>
            <person name="Imamovic A."/>
            <person name="Ireland A."/>
            <person name="Larimer J."/>
            <person name="McCowan C."/>
            <person name="Murphy C."/>
            <person name="Pearson M."/>
            <person name="Poon T.W."/>
            <person name="Priest M."/>
            <person name="Roberts A."/>
            <person name="Saif S."/>
            <person name="Shea T."/>
            <person name="Sisk P."/>
            <person name="Sykes S."/>
            <person name="Wortman J."/>
            <person name="Nusbaum C."/>
            <person name="Birren B."/>
        </authorList>
    </citation>
    <scope>NUCLEOTIDE SEQUENCE [LARGE SCALE GENOMIC DNA]</scope>
    <source>
        <strain evidence="13 14">CBS 119918</strain>
    </source>
</reference>
<dbReference type="RefSeq" id="XP_013264485.1">
    <property type="nucleotide sequence ID" value="XM_013409031.1"/>
</dbReference>
<dbReference type="HOGENOM" id="CLU_012348_7_1_1"/>
<proteinExistence type="predicted"/>
<evidence type="ECO:0000259" key="11">
    <source>
        <dbReference type="PROSITE" id="PS50173"/>
    </source>
</evidence>
<dbReference type="Pfam" id="PF11799">
    <property type="entry name" value="IMS_C"/>
    <property type="match status" value="1"/>
</dbReference>
<dbReference type="GO" id="GO:0003887">
    <property type="term" value="F:DNA-directed DNA polymerase activity"/>
    <property type="evidence" value="ECO:0007669"/>
    <property type="project" value="TreeGrafter"/>
</dbReference>
<feature type="region of interest" description="Disordered" evidence="10">
    <location>
        <begin position="526"/>
        <end position="547"/>
    </location>
</feature>
<sequence length="650" mass="72212">MSSSQPFLPSPSLTSGIRKKSRFTYRQLHLLGQSSVSCPLRCIALIDYDAFYAQCEMVRLGVGETRPLAVQQWQGLIAINYPARDFGLNRHVTVAEAKTKCPEIVVQHVATWREGDDKWAYRDDAAKHIQTDKVSLDPYRLESRKSLALVKEILPPAPIQKVEKASIDEVFLDLSAQIHQILLDRYPELRHTPYDDPTEHLPLPPSTALDWQADALIDLDSAQTEDDDPDWDDVVMNIGSEIVRDVRAKIRETLKYTCSAGIARNKMMAKLGAGYKKPDQQTIVRNRAVQHFLSGFKFTKIRNLGGKLGDQVVDAFGTEEVTELLSVPIEQMKSKLGDETGTWLHGIIRGEDNSEVNSRTQIKSMLSAKSFRPSINSTEQANKWLRIFVADIYARLVEEGVLKNKRRPRTIALHHRQGGQTKSKQLPIPQGKQIDQTMLFDLSKTLLGQVIVDGRAWPCANLSLSVGGFEDGVSGNKGIDTFLLKGDEAKAAMDTPHRSHATTPIQGEGRPAKLRRLDELPSIARFLSKEDSTGEGGVQSPGTTSADKLHQGEFRANEEAADIDISLLCRSNIASFFCKSCQKPVNETDRTEHEDWHFARELQEQDAHVVTGPSNSRPPGPQSSKPNRGGTGGRGRGSKPEKGQSRLTFG</sequence>
<dbReference type="Proteomes" id="UP000027920">
    <property type="component" value="Unassembled WGS sequence"/>
</dbReference>
<keyword evidence="8" id="KW-0539">Nucleus</keyword>
<evidence type="ECO:0000256" key="4">
    <source>
        <dbReference type="ARBA" id="ARBA00022763"/>
    </source>
</evidence>
<dbReference type="GeneID" id="25278401"/>
<comment type="subcellular location">
    <subcellularLocation>
        <location evidence="1">Nucleus</location>
    </subcellularLocation>
</comment>
<evidence type="ECO:0000256" key="9">
    <source>
        <dbReference type="ARBA" id="ARBA00044975"/>
    </source>
</evidence>
<evidence type="ECO:0000313" key="14">
    <source>
        <dbReference type="Proteomes" id="UP000027920"/>
    </source>
</evidence>
<dbReference type="InterPro" id="IPR052230">
    <property type="entry name" value="DNA_polymerase_eta"/>
</dbReference>
<feature type="domain" description="UmuC" evidence="11">
    <location>
        <begin position="43"/>
        <end position="305"/>
    </location>
</feature>
<dbReference type="GO" id="GO:0007064">
    <property type="term" value="P:mitotic sister chromatid cohesion"/>
    <property type="evidence" value="ECO:0007669"/>
    <property type="project" value="UniProtKB-ARBA"/>
</dbReference>
<dbReference type="FunFam" id="1.10.150.20:FF:000014">
    <property type="entry name" value="Polymerase (DNA directed), eta"/>
    <property type="match status" value="1"/>
</dbReference>
<dbReference type="FunFam" id="3.30.1490.100:FF:000009">
    <property type="entry name" value="DNA polymerase eta subunit"/>
    <property type="match status" value="1"/>
</dbReference>
<evidence type="ECO:0000256" key="10">
    <source>
        <dbReference type="SAM" id="MobiDB-lite"/>
    </source>
</evidence>
<evidence type="ECO:0000256" key="3">
    <source>
        <dbReference type="ARBA" id="ARBA00022723"/>
    </source>
</evidence>
<accession>A0A072Q1Y2</accession>
<dbReference type="STRING" id="1182545.A0A072Q1Y2"/>
<dbReference type="InterPro" id="IPR036775">
    <property type="entry name" value="DNA_pol_Y-fam_lit_finger_sf"/>
</dbReference>
<keyword evidence="2" id="KW-0808">Transferase</keyword>
<evidence type="ECO:0000256" key="5">
    <source>
        <dbReference type="ARBA" id="ARBA00022771"/>
    </source>
</evidence>
<dbReference type="SUPFAM" id="SSF100879">
    <property type="entry name" value="Lesion bypass DNA polymerase (Y-family), little finger domain"/>
    <property type="match status" value="1"/>
</dbReference>
<dbReference type="PANTHER" id="PTHR45873">
    <property type="entry name" value="DNA POLYMERASE ETA"/>
    <property type="match status" value="1"/>
</dbReference>
<comment type="caution">
    <text evidence="13">The sequence shown here is derived from an EMBL/GenBank/DDBJ whole genome shotgun (WGS) entry which is preliminary data.</text>
</comment>
<keyword evidence="4" id="KW-0227">DNA damage</keyword>
<dbReference type="InterPro" id="IPR041298">
    <property type="entry name" value="UBZ3"/>
</dbReference>
<name>A0A072Q1Y2_9EURO</name>
<keyword evidence="7" id="KW-0234">DNA repair</keyword>
<dbReference type="SUPFAM" id="SSF56672">
    <property type="entry name" value="DNA/RNA polymerases"/>
    <property type="match status" value="1"/>
</dbReference>
<evidence type="ECO:0000256" key="8">
    <source>
        <dbReference type="ARBA" id="ARBA00023242"/>
    </source>
</evidence>
<dbReference type="GO" id="GO:0005634">
    <property type="term" value="C:nucleus"/>
    <property type="evidence" value="ECO:0007669"/>
    <property type="project" value="UniProtKB-SubCell"/>
</dbReference>
<evidence type="ECO:0000259" key="12">
    <source>
        <dbReference type="PROSITE" id="PS51907"/>
    </source>
</evidence>
<dbReference type="InterPro" id="IPR001126">
    <property type="entry name" value="UmuC"/>
</dbReference>
<dbReference type="AlphaFoldDB" id="A0A072Q1Y2"/>
<evidence type="ECO:0000313" key="13">
    <source>
        <dbReference type="EMBL" id="KEF61895.1"/>
    </source>
</evidence>
<dbReference type="OrthoDB" id="5723at2759"/>
<dbReference type="GO" id="GO:0042276">
    <property type="term" value="P:error-prone translesion synthesis"/>
    <property type="evidence" value="ECO:0007669"/>
    <property type="project" value="TreeGrafter"/>
</dbReference>
<dbReference type="GO" id="GO:0035861">
    <property type="term" value="C:site of double-strand break"/>
    <property type="evidence" value="ECO:0007669"/>
    <property type="project" value="TreeGrafter"/>
</dbReference>
<feature type="domain" description="UBZ3-type" evidence="12">
    <location>
        <begin position="571"/>
        <end position="605"/>
    </location>
</feature>
<keyword evidence="14" id="KW-1185">Reference proteome</keyword>
<keyword evidence="5" id="KW-0863">Zinc-finger</keyword>
<dbReference type="InterPro" id="IPR043128">
    <property type="entry name" value="Rev_trsase/Diguanyl_cyclase"/>
</dbReference>
<dbReference type="Gene3D" id="3.30.1490.100">
    <property type="entry name" value="DNA polymerase, Y-family, little finger domain"/>
    <property type="match status" value="1"/>
</dbReference>
<dbReference type="Gene3D" id="3.40.1170.60">
    <property type="match status" value="1"/>
</dbReference>
<organism evidence="13 14">
    <name type="scientific">Exophiala aquamarina CBS 119918</name>
    <dbReference type="NCBI Taxonomy" id="1182545"/>
    <lineage>
        <taxon>Eukaryota</taxon>
        <taxon>Fungi</taxon>
        <taxon>Dikarya</taxon>
        <taxon>Ascomycota</taxon>
        <taxon>Pezizomycotina</taxon>
        <taxon>Eurotiomycetes</taxon>
        <taxon>Chaetothyriomycetidae</taxon>
        <taxon>Chaetothyriales</taxon>
        <taxon>Herpotrichiellaceae</taxon>
        <taxon>Exophiala</taxon>
    </lineage>
</organism>
<dbReference type="VEuPathDB" id="FungiDB:A1O9_03467"/>
<dbReference type="PROSITE" id="PS50173">
    <property type="entry name" value="UMUC"/>
    <property type="match status" value="1"/>
</dbReference>
<evidence type="ECO:0000256" key="7">
    <source>
        <dbReference type="ARBA" id="ARBA00023204"/>
    </source>
</evidence>
<dbReference type="GO" id="GO:0003684">
    <property type="term" value="F:damaged DNA binding"/>
    <property type="evidence" value="ECO:0007669"/>
    <property type="project" value="InterPro"/>
</dbReference>
<dbReference type="GO" id="GO:0005657">
    <property type="term" value="C:replication fork"/>
    <property type="evidence" value="ECO:0007669"/>
    <property type="project" value="TreeGrafter"/>
</dbReference>